<dbReference type="Proteomes" id="UP000678393">
    <property type="component" value="Unassembled WGS sequence"/>
</dbReference>
<evidence type="ECO:0008006" key="6">
    <source>
        <dbReference type="Google" id="ProtNLM"/>
    </source>
</evidence>
<dbReference type="Pfam" id="PF14922">
    <property type="entry name" value="FWWh"/>
    <property type="match status" value="1"/>
</dbReference>
<feature type="coiled-coil region" evidence="2">
    <location>
        <begin position="503"/>
        <end position="537"/>
    </location>
</feature>
<protein>
    <recommendedName>
        <fullName evidence="6">Protein FAM227B</fullName>
    </recommendedName>
</protein>
<evidence type="ECO:0000256" key="2">
    <source>
        <dbReference type="SAM" id="Coils"/>
    </source>
</evidence>
<feature type="compositionally biased region" description="Polar residues" evidence="3">
    <location>
        <begin position="7"/>
        <end position="17"/>
    </location>
</feature>
<dbReference type="InterPro" id="IPR029417">
    <property type="entry name" value="FAM227"/>
</dbReference>
<dbReference type="EMBL" id="CAJHNH020004502">
    <property type="protein sequence ID" value="CAG5131155.1"/>
    <property type="molecule type" value="Genomic_DNA"/>
</dbReference>
<dbReference type="AlphaFoldDB" id="A0A8S3ZUG7"/>
<feature type="region of interest" description="Disordered" evidence="3">
    <location>
        <begin position="1"/>
        <end position="23"/>
    </location>
</feature>
<evidence type="ECO:0000256" key="1">
    <source>
        <dbReference type="ARBA" id="ARBA00008666"/>
    </source>
</evidence>
<keyword evidence="5" id="KW-1185">Reference proteome</keyword>
<keyword evidence="2" id="KW-0175">Coiled coil</keyword>
<dbReference type="PANTHER" id="PTHR33560">
    <property type="entry name" value="PROTEIN FAM227B"/>
    <property type="match status" value="1"/>
</dbReference>
<comment type="similarity">
    <text evidence="1">Belongs to the FAM227 family.</text>
</comment>
<reference evidence="4" key="1">
    <citation type="submission" date="2021-04" db="EMBL/GenBank/DDBJ databases">
        <authorList>
            <consortium name="Molecular Ecology Group"/>
        </authorList>
    </citation>
    <scope>NUCLEOTIDE SEQUENCE</scope>
</reference>
<sequence>MTMAGIRTTNQIQNEATETVEKKPPSNLAEFLMAEGLDDWPFPMSFENPLDIQSDGLLMSTQEDIIAILKEAVSLQFDKFDELEKSLSDLGAQLSIYANEIFIDEKSCPDSVDQQFQPQIFVTELSEPNNPELDTDPAARKPDFADILLQTKQRGLDLLKFPGFKQGEFTELPDKLETRPILHQVSKTQSLKPGFRKIWEMLFLSEASSAVLQDSFWWIFIDKFNKEGSYQEDKNSLFDRIAENYSALFASISPDIKDKFLSFYPDCLSQALYLAYREAFPESLSRFNDDFKHYLVNLIYEWIIGLHPLPGMWKKWKEEGLKLPQRSKDHDAAKKLLEAAAVNVKAEFSLDVGACTEVIRKLGISDCDLSQGLLSRTNTKSPGGNFQVAKPESHRLGPSAELERVKFNISGQSPLIAHYLHMNEVPANQQTGVKVRRTEIMKLPYPYNYSATQDVNNINTGILIPTILTYLNYATPDGTTYQEFIASTLEESESLSKEYARICEKTSAEILELQQQQRNSNKEINKLRKALTTAKNAQERCLAIEAVAMYK</sequence>
<dbReference type="PANTHER" id="PTHR33560:SF2">
    <property type="entry name" value="PROTEIN FAM227B"/>
    <property type="match status" value="1"/>
</dbReference>
<evidence type="ECO:0000313" key="5">
    <source>
        <dbReference type="Proteomes" id="UP000678393"/>
    </source>
</evidence>
<proteinExistence type="inferred from homology"/>
<feature type="non-terminal residue" evidence="4">
    <location>
        <position position="1"/>
    </location>
</feature>
<accession>A0A8S3ZUG7</accession>
<organism evidence="4 5">
    <name type="scientific">Candidula unifasciata</name>
    <dbReference type="NCBI Taxonomy" id="100452"/>
    <lineage>
        <taxon>Eukaryota</taxon>
        <taxon>Metazoa</taxon>
        <taxon>Spiralia</taxon>
        <taxon>Lophotrochozoa</taxon>
        <taxon>Mollusca</taxon>
        <taxon>Gastropoda</taxon>
        <taxon>Heterobranchia</taxon>
        <taxon>Euthyneura</taxon>
        <taxon>Panpulmonata</taxon>
        <taxon>Eupulmonata</taxon>
        <taxon>Stylommatophora</taxon>
        <taxon>Helicina</taxon>
        <taxon>Helicoidea</taxon>
        <taxon>Geomitridae</taxon>
        <taxon>Candidula</taxon>
    </lineage>
</organism>
<evidence type="ECO:0000313" key="4">
    <source>
        <dbReference type="EMBL" id="CAG5131155.1"/>
    </source>
</evidence>
<dbReference type="OrthoDB" id="73353at2759"/>
<comment type="caution">
    <text evidence="4">The sequence shown here is derived from an EMBL/GenBank/DDBJ whole genome shotgun (WGS) entry which is preliminary data.</text>
</comment>
<gene>
    <name evidence="4" type="ORF">CUNI_LOCUS16713</name>
</gene>
<evidence type="ECO:0000256" key="3">
    <source>
        <dbReference type="SAM" id="MobiDB-lite"/>
    </source>
</evidence>
<name>A0A8S3ZUG7_9EUPU</name>